<evidence type="ECO:0000256" key="2">
    <source>
        <dbReference type="SAM" id="Phobius"/>
    </source>
</evidence>
<feature type="transmembrane region" description="Helical" evidence="2">
    <location>
        <begin position="14"/>
        <end position="32"/>
    </location>
</feature>
<keyword evidence="2" id="KW-1133">Transmembrane helix</keyword>
<dbReference type="EMBL" id="CP123384">
    <property type="protein sequence ID" value="XCC93773.1"/>
    <property type="molecule type" value="Genomic_DNA"/>
</dbReference>
<sequence>MTDVTMQDGCTRKCWITAAVIGLVVALFALGGHRGFPAALLLGLLATGLLGSIFTWLFCAPVPKLGERSPTSRLTRVVEGEVPPVPARPAAAAAPVKVTPAPAAAPAAPAPAAPKPEVAKVAEAPKPEPVAAKPAEPAKAAAPAKLVDLDEGGSQPEALAKPRSGAADNLKEIKGVGPKLEQLLHELGIYHFDQIAGWSPAEVAWMDQNLKGFRGRVSRDDWIGQARILAAGGETEFSRRVEDGEVY</sequence>
<protein>
    <submittedName>
        <fullName evidence="3">Endonuclease</fullName>
    </submittedName>
</protein>
<proteinExistence type="predicted"/>
<feature type="region of interest" description="Disordered" evidence="1">
    <location>
        <begin position="103"/>
        <end position="122"/>
    </location>
</feature>
<evidence type="ECO:0000313" key="3">
    <source>
        <dbReference type="EMBL" id="XCC93773.1"/>
    </source>
</evidence>
<dbReference type="GO" id="GO:0004519">
    <property type="term" value="F:endonuclease activity"/>
    <property type="evidence" value="ECO:0007669"/>
    <property type="project" value="UniProtKB-KW"/>
</dbReference>
<evidence type="ECO:0000256" key="1">
    <source>
        <dbReference type="SAM" id="MobiDB-lite"/>
    </source>
</evidence>
<keyword evidence="3" id="KW-0378">Hydrolase</keyword>
<dbReference type="Gene3D" id="1.10.150.20">
    <property type="entry name" value="5' to 3' exonuclease, C-terminal subdomain"/>
    <property type="match status" value="1"/>
</dbReference>
<keyword evidence="3" id="KW-0255">Endonuclease</keyword>
<accession>A0AAU8AFX1</accession>
<name>A0AAU8AFX1_9RHOB</name>
<gene>
    <name evidence="3" type="ORF">PVT71_00790</name>
</gene>
<feature type="transmembrane region" description="Helical" evidence="2">
    <location>
        <begin position="38"/>
        <end position="59"/>
    </location>
</feature>
<dbReference type="RefSeq" id="WP_353472593.1">
    <property type="nucleotide sequence ID" value="NZ_CP123384.1"/>
</dbReference>
<dbReference type="AlphaFoldDB" id="A0AAU8AFX1"/>
<keyword evidence="2" id="KW-0472">Membrane</keyword>
<keyword evidence="2" id="KW-0812">Transmembrane</keyword>
<keyword evidence="3" id="KW-0540">Nuclease</keyword>
<reference evidence="3" key="1">
    <citation type="submission" date="2023-02" db="EMBL/GenBank/DDBJ databases">
        <title>Description and genomic characterization of Salipiger bruguierae sp. nov., isolated from the sediment of mangrove plant Bruguiera sexangula.</title>
        <authorList>
            <person name="Long M."/>
        </authorList>
    </citation>
    <scope>NUCLEOTIDE SEQUENCE</scope>
    <source>
        <strain evidence="3">H15</strain>
    </source>
</reference>
<organism evidence="3">
    <name type="scientific">Alloyangia sp. H15</name>
    <dbReference type="NCBI Taxonomy" id="3029062"/>
    <lineage>
        <taxon>Bacteria</taxon>
        <taxon>Pseudomonadati</taxon>
        <taxon>Pseudomonadota</taxon>
        <taxon>Alphaproteobacteria</taxon>
        <taxon>Rhodobacterales</taxon>
        <taxon>Roseobacteraceae</taxon>
        <taxon>Alloyangia</taxon>
    </lineage>
</organism>